<dbReference type="Pfam" id="PF01853">
    <property type="entry name" value="MOZ_SAS"/>
    <property type="match status" value="1"/>
</dbReference>
<protein>
    <recommendedName>
        <fullName evidence="4">histone acetyltransferase</fullName>
        <ecNumber evidence="4">2.3.1.48</ecNumber>
    </recommendedName>
</protein>
<dbReference type="EMBL" id="KN113894">
    <property type="protein sequence ID" value="KFO38517.1"/>
    <property type="molecule type" value="Genomic_DNA"/>
</dbReference>
<keyword evidence="8" id="KW-0863">Zinc-finger</keyword>
<gene>
    <name evidence="16" type="ORF">H920_00078</name>
</gene>
<dbReference type="InterPro" id="IPR050603">
    <property type="entry name" value="MYST_HAT"/>
</dbReference>
<evidence type="ECO:0000256" key="6">
    <source>
        <dbReference type="ARBA" id="ARBA00022679"/>
    </source>
</evidence>
<evidence type="ECO:0000256" key="3">
    <source>
        <dbReference type="ARBA" id="ARBA00010107"/>
    </source>
</evidence>
<evidence type="ECO:0000256" key="5">
    <source>
        <dbReference type="ARBA" id="ARBA00022454"/>
    </source>
</evidence>
<dbReference type="InterPro" id="IPR016181">
    <property type="entry name" value="Acyl_CoA_acyltransferase"/>
</dbReference>
<comment type="subcellular location">
    <subcellularLocation>
        <location evidence="2">Chromosome</location>
    </subcellularLocation>
    <subcellularLocation>
        <location evidence="1">Nucleus</location>
    </subcellularLocation>
</comment>
<name>A0A091E564_FUKDA</name>
<accession>A0A091E564</accession>
<evidence type="ECO:0000256" key="8">
    <source>
        <dbReference type="ARBA" id="ARBA00022771"/>
    </source>
</evidence>
<evidence type="ECO:0000313" key="16">
    <source>
        <dbReference type="EMBL" id="KFO38517.1"/>
    </source>
</evidence>
<sequence length="159" mass="18552">MTGSLACDRSHGDTVTQMKNTECIKQGRHHLKPWYFSPHPEELTTLPIRYLRKFCLQYGHSLKGLQRHLTKCDLQHPPGNEIYHKGTSSFSEINGWKKKSYSQNLCLLAKGFLDHKTLYYDTDSFLFYVMTEYDCNGFHIVGYSLRKRILQKTTTWPAS</sequence>
<evidence type="ECO:0000259" key="15">
    <source>
        <dbReference type="PROSITE" id="PS51726"/>
    </source>
</evidence>
<dbReference type="OMA" id="HASKCRW"/>
<keyword evidence="12" id="KW-0804">Transcription</keyword>
<dbReference type="GO" id="GO:0046972">
    <property type="term" value="F:histone H4K16 acetyltransferase activity"/>
    <property type="evidence" value="ECO:0007669"/>
    <property type="project" value="TreeGrafter"/>
</dbReference>
<keyword evidence="11" id="KW-0805">Transcription regulation</keyword>
<dbReference type="GO" id="GO:0000724">
    <property type="term" value="P:double-strand break repair via homologous recombination"/>
    <property type="evidence" value="ECO:0007669"/>
    <property type="project" value="TreeGrafter"/>
</dbReference>
<evidence type="ECO:0000256" key="13">
    <source>
        <dbReference type="ARBA" id="ARBA00023242"/>
    </source>
</evidence>
<dbReference type="GO" id="GO:0045935">
    <property type="term" value="P:positive regulation of nucleobase-containing compound metabolic process"/>
    <property type="evidence" value="ECO:0007669"/>
    <property type="project" value="UniProtKB-ARBA"/>
</dbReference>
<dbReference type="PANTHER" id="PTHR10615">
    <property type="entry name" value="HISTONE ACETYLTRANSFERASE"/>
    <property type="match status" value="1"/>
</dbReference>
<organism evidence="16 17">
    <name type="scientific">Fukomys damarensis</name>
    <name type="common">Damaraland mole rat</name>
    <name type="synonym">Cryptomys damarensis</name>
    <dbReference type="NCBI Taxonomy" id="885580"/>
    <lineage>
        <taxon>Eukaryota</taxon>
        <taxon>Metazoa</taxon>
        <taxon>Chordata</taxon>
        <taxon>Craniata</taxon>
        <taxon>Vertebrata</taxon>
        <taxon>Euteleostomi</taxon>
        <taxon>Mammalia</taxon>
        <taxon>Eutheria</taxon>
        <taxon>Euarchontoglires</taxon>
        <taxon>Glires</taxon>
        <taxon>Rodentia</taxon>
        <taxon>Hystricomorpha</taxon>
        <taxon>Bathyergidae</taxon>
        <taxon>Fukomys</taxon>
    </lineage>
</organism>
<keyword evidence="14" id="KW-0012">Acyltransferase</keyword>
<proteinExistence type="inferred from homology"/>
<comment type="similarity">
    <text evidence="3">Belongs to the MYST (SAS/MOZ) family.</text>
</comment>
<dbReference type="GO" id="GO:0008270">
    <property type="term" value="F:zinc ion binding"/>
    <property type="evidence" value="ECO:0007669"/>
    <property type="project" value="UniProtKB-KW"/>
</dbReference>
<dbReference type="InterPro" id="IPR040706">
    <property type="entry name" value="Zf-MYST"/>
</dbReference>
<dbReference type="PANTHER" id="PTHR10615:SF219">
    <property type="entry name" value="HISTONE ACETYLTRANSFERASE KAT5"/>
    <property type="match status" value="1"/>
</dbReference>
<dbReference type="SUPFAM" id="SSF55729">
    <property type="entry name" value="Acyl-CoA N-acyltransferases (Nat)"/>
    <property type="match status" value="1"/>
</dbReference>
<evidence type="ECO:0000256" key="4">
    <source>
        <dbReference type="ARBA" id="ARBA00013184"/>
    </source>
</evidence>
<feature type="domain" description="MYST-type HAT" evidence="15">
    <location>
        <begin position="16"/>
        <end position="159"/>
    </location>
</feature>
<keyword evidence="10" id="KW-0007">Acetylation</keyword>
<keyword evidence="13" id="KW-0539">Nucleus</keyword>
<keyword evidence="6 16" id="KW-0808">Transferase</keyword>
<reference evidence="16 17" key="1">
    <citation type="submission" date="2013-11" db="EMBL/GenBank/DDBJ databases">
        <title>The Damaraland mole rat (Fukomys damarensis) genome and evolution of African mole rats.</title>
        <authorList>
            <person name="Gladyshev V.N."/>
            <person name="Fang X."/>
        </authorList>
    </citation>
    <scope>NUCLEOTIDE SEQUENCE [LARGE SCALE GENOMIC DNA]</scope>
    <source>
        <tissue evidence="16">Liver</tissue>
    </source>
</reference>
<dbReference type="Pfam" id="PF17772">
    <property type="entry name" value="zf-MYST"/>
    <property type="match status" value="1"/>
</dbReference>
<evidence type="ECO:0000256" key="2">
    <source>
        <dbReference type="ARBA" id="ARBA00004286"/>
    </source>
</evidence>
<dbReference type="GO" id="GO:0005634">
    <property type="term" value="C:nucleus"/>
    <property type="evidence" value="ECO:0007669"/>
    <property type="project" value="UniProtKB-SubCell"/>
</dbReference>
<dbReference type="Gene3D" id="3.30.60.60">
    <property type="entry name" value="N-acetyl transferase-like"/>
    <property type="match status" value="1"/>
</dbReference>
<dbReference type="Proteomes" id="UP000028990">
    <property type="component" value="Unassembled WGS sequence"/>
</dbReference>
<dbReference type="Gene3D" id="3.40.630.30">
    <property type="match status" value="1"/>
</dbReference>
<keyword evidence="17" id="KW-1185">Reference proteome</keyword>
<dbReference type="AlphaFoldDB" id="A0A091E564"/>
<evidence type="ECO:0000256" key="12">
    <source>
        <dbReference type="ARBA" id="ARBA00023163"/>
    </source>
</evidence>
<evidence type="ECO:0000256" key="11">
    <source>
        <dbReference type="ARBA" id="ARBA00023015"/>
    </source>
</evidence>
<dbReference type="GO" id="GO:0035267">
    <property type="term" value="C:NuA4 histone acetyltransferase complex"/>
    <property type="evidence" value="ECO:0007669"/>
    <property type="project" value="TreeGrafter"/>
</dbReference>
<keyword evidence="7" id="KW-0479">Metal-binding</keyword>
<dbReference type="FunFam" id="3.30.60.60:FF:000001">
    <property type="entry name" value="Histone acetyltransferase"/>
    <property type="match status" value="1"/>
</dbReference>
<dbReference type="InterPro" id="IPR002717">
    <property type="entry name" value="HAT_MYST-type"/>
</dbReference>
<evidence type="ECO:0000256" key="9">
    <source>
        <dbReference type="ARBA" id="ARBA00022833"/>
    </source>
</evidence>
<evidence type="ECO:0000256" key="1">
    <source>
        <dbReference type="ARBA" id="ARBA00004123"/>
    </source>
</evidence>
<dbReference type="PROSITE" id="PS51726">
    <property type="entry name" value="MYST_HAT"/>
    <property type="match status" value="1"/>
</dbReference>
<evidence type="ECO:0000313" key="17">
    <source>
        <dbReference type="Proteomes" id="UP000028990"/>
    </source>
</evidence>
<dbReference type="STRING" id="885580.ENSFDAP00000021052"/>
<dbReference type="EC" id="2.3.1.48" evidence="4"/>
<dbReference type="GO" id="GO:0010557">
    <property type="term" value="P:positive regulation of macromolecule biosynthetic process"/>
    <property type="evidence" value="ECO:0007669"/>
    <property type="project" value="UniProtKB-ARBA"/>
</dbReference>
<evidence type="ECO:0000256" key="14">
    <source>
        <dbReference type="ARBA" id="ARBA00023315"/>
    </source>
</evidence>
<evidence type="ECO:0000256" key="10">
    <source>
        <dbReference type="ARBA" id="ARBA00022990"/>
    </source>
</evidence>
<keyword evidence="5" id="KW-0158">Chromosome</keyword>
<evidence type="ECO:0000256" key="7">
    <source>
        <dbReference type="ARBA" id="ARBA00022723"/>
    </source>
</evidence>
<keyword evidence="9" id="KW-0862">Zinc</keyword>
<dbReference type="GO" id="GO:0006355">
    <property type="term" value="P:regulation of DNA-templated transcription"/>
    <property type="evidence" value="ECO:0007669"/>
    <property type="project" value="InterPro"/>
</dbReference>